<evidence type="ECO:0000313" key="2">
    <source>
        <dbReference type="Proteomes" id="UP000076502"/>
    </source>
</evidence>
<evidence type="ECO:0000313" key="1">
    <source>
        <dbReference type="EMBL" id="KZC14778.1"/>
    </source>
</evidence>
<reference evidence="1 2" key="1">
    <citation type="submission" date="2015-07" db="EMBL/GenBank/DDBJ databases">
        <title>The genome of Dufourea novaeangliae.</title>
        <authorList>
            <person name="Pan H."/>
            <person name="Kapheim K."/>
        </authorList>
    </citation>
    <scope>NUCLEOTIDE SEQUENCE [LARGE SCALE GENOMIC DNA]</scope>
    <source>
        <strain evidence="1">0120121106</strain>
        <tissue evidence="1">Whole body</tissue>
    </source>
</reference>
<protein>
    <submittedName>
        <fullName evidence="1">Uncharacterized protein</fullName>
    </submittedName>
</protein>
<dbReference type="EMBL" id="KQ435126">
    <property type="protein sequence ID" value="KZC14778.1"/>
    <property type="molecule type" value="Genomic_DNA"/>
</dbReference>
<dbReference type="Proteomes" id="UP000076502">
    <property type="component" value="Unassembled WGS sequence"/>
</dbReference>
<gene>
    <name evidence="1" type="ORF">WN55_07101</name>
</gene>
<name>A0A154PTU5_DUFNO</name>
<keyword evidence="2" id="KW-1185">Reference proteome</keyword>
<proteinExistence type="predicted"/>
<sequence>MKKAMWATFLHKCSTNDKSQHMYCPEGENSWCKWRTVEIATYLATSIFNEGYTLVMKVMESLGIEIGFQAKNFTMNTDFQRTAAAESRASTSSKQARMDRYEQKRQVNEFYEAAEGLLYGVGIAD</sequence>
<accession>A0A154PTU5</accession>
<organism evidence="1 2">
    <name type="scientific">Dufourea novaeangliae</name>
    <name type="common">Sweat bee</name>
    <dbReference type="NCBI Taxonomy" id="178035"/>
    <lineage>
        <taxon>Eukaryota</taxon>
        <taxon>Metazoa</taxon>
        <taxon>Ecdysozoa</taxon>
        <taxon>Arthropoda</taxon>
        <taxon>Hexapoda</taxon>
        <taxon>Insecta</taxon>
        <taxon>Pterygota</taxon>
        <taxon>Neoptera</taxon>
        <taxon>Endopterygota</taxon>
        <taxon>Hymenoptera</taxon>
        <taxon>Apocrita</taxon>
        <taxon>Aculeata</taxon>
        <taxon>Apoidea</taxon>
        <taxon>Anthophila</taxon>
        <taxon>Halictidae</taxon>
        <taxon>Rophitinae</taxon>
        <taxon>Dufourea</taxon>
    </lineage>
</organism>
<dbReference type="AlphaFoldDB" id="A0A154PTU5"/>